<protein>
    <submittedName>
        <fullName evidence="3">Uncharacterized protein</fullName>
    </submittedName>
</protein>
<evidence type="ECO:0000256" key="1">
    <source>
        <dbReference type="SAM" id="Coils"/>
    </source>
</evidence>
<dbReference type="InterPro" id="IPR019734">
    <property type="entry name" value="TPR_rpt"/>
</dbReference>
<dbReference type="InterPro" id="IPR011990">
    <property type="entry name" value="TPR-like_helical_dom_sf"/>
</dbReference>
<keyword evidence="1" id="KW-0175">Coiled coil</keyword>
<proteinExistence type="predicted"/>
<dbReference type="AlphaFoldDB" id="A0A6V7QPC6"/>
<sequence>MASLTAAAPINGERRLLSPFRSAALKAPSHPPPALRIAAAPPRKMRLHRVSRVRASSISDAPSPLLRTLRSAASGAVVLAALLSAKLSPSPARAEPSAPPPPPPATEERLEASGEVEAPKTDSEPSPLSQLLDSNPDAVRSVVYKTLEDGDDAEALSLLRRLIGARPSEPEWKLLAARLLCEVGDAAEARRLLEEVLAADPLSFEALFENAVLMDRCGEGVAALERLERALDLARAEHKERAARDVRLIIAQMQFLQKKVDEALTSYEELAREDPKDYRPYFCQGVIYSLLDRNTEARDKFSKYHELSPRNFDVDAYLQMPLSRIKLFGTDDSNA</sequence>
<feature type="region of interest" description="Disordered" evidence="2">
    <location>
        <begin position="21"/>
        <end position="46"/>
    </location>
</feature>
<feature type="compositionally biased region" description="Polar residues" evidence="2">
    <location>
        <begin position="124"/>
        <end position="133"/>
    </location>
</feature>
<feature type="region of interest" description="Disordered" evidence="2">
    <location>
        <begin position="88"/>
        <end position="133"/>
    </location>
</feature>
<dbReference type="Pfam" id="PF14559">
    <property type="entry name" value="TPR_19"/>
    <property type="match status" value="1"/>
</dbReference>
<dbReference type="PANTHER" id="PTHR36350">
    <property type="entry name" value="TRANSMEMBRANE PROTEIN"/>
    <property type="match status" value="1"/>
</dbReference>
<feature type="coiled-coil region" evidence="1">
    <location>
        <begin position="224"/>
        <end position="273"/>
    </location>
</feature>
<accession>A0A6V7QPC6</accession>
<gene>
    <name evidence="3" type="ORF">CB5_LOCUS27847</name>
</gene>
<evidence type="ECO:0000313" key="3">
    <source>
        <dbReference type="EMBL" id="CAD1844636.1"/>
    </source>
</evidence>
<feature type="compositionally biased region" description="Basic and acidic residues" evidence="2">
    <location>
        <begin position="106"/>
        <end position="123"/>
    </location>
</feature>
<name>A0A6V7QPC6_ANACO</name>
<dbReference type="SMART" id="SM00028">
    <property type="entry name" value="TPR"/>
    <property type="match status" value="2"/>
</dbReference>
<dbReference type="SUPFAM" id="SSF48452">
    <property type="entry name" value="TPR-like"/>
    <property type="match status" value="1"/>
</dbReference>
<dbReference type="Gene3D" id="1.25.40.10">
    <property type="entry name" value="Tetratricopeptide repeat domain"/>
    <property type="match status" value="2"/>
</dbReference>
<dbReference type="PANTHER" id="PTHR36350:SF3">
    <property type="entry name" value="TRANSMEMBRANE PROTEIN"/>
    <property type="match status" value="1"/>
</dbReference>
<reference evidence="3" key="1">
    <citation type="submission" date="2020-07" db="EMBL/GenBank/DDBJ databases">
        <authorList>
            <person name="Lin J."/>
        </authorList>
    </citation>
    <scope>NUCLEOTIDE SEQUENCE</scope>
</reference>
<evidence type="ECO:0000256" key="2">
    <source>
        <dbReference type="SAM" id="MobiDB-lite"/>
    </source>
</evidence>
<dbReference type="Pfam" id="PF13432">
    <property type="entry name" value="TPR_16"/>
    <property type="match status" value="1"/>
</dbReference>
<organism evidence="3">
    <name type="scientific">Ananas comosus var. bracteatus</name>
    <name type="common">red pineapple</name>
    <dbReference type="NCBI Taxonomy" id="296719"/>
    <lineage>
        <taxon>Eukaryota</taxon>
        <taxon>Viridiplantae</taxon>
        <taxon>Streptophyta</taxon>
        <taxon>Embryophyta</taxon>
        <taxon>Tracheophyta</taxon>
        <taxon>Spermatophyta</taxon>
        <taxon>Magnoliopsida</taxon>
        <taxon>Liliopsida</taxon>
        <taxon>Poales</taxon>
        <taxon>Bromeliaceae</taxon>
        <taxon>Bromelioideae</taxon>
        <taxon>Ananas</taxon>
    </lineage>
</organism>
<dbReference type="EMBL" id="LR862137">
    <property type="protein sequence ID" value="CAD1844636.1"/>
    <property type="molecule type" value="Genomic_DNA"/>
</dbReference>